<gene>
    <name evidence="8" type="ORF">BLNAU_8837</name>
</gene>
<feature type="transmembrane region" description="Helical" evidence="7">
    <location>
        <begin position="34"/>
        <end position="56"/>
    </location>
</feature>
<dbReference type="Pfam" id="PF03381">
    <property type="entry name" value="CDC50"/>
    <property type="match status" value="1"/>
</dbReference>
<comment type="subcellular location">
    <subcellularLocation>
        <location evidence="1">Membrane</location>
        <topology evidence="1">Multi-pass membrane protein</topology>
    </subcellularLocation>
</comment>
<evidence type="ECO:0000256" key="7">
    <source>
        <dbReference type="SAM" id="Phobius"/>
    </source>
</evidence>
<sequence length="336" mass="38256">MIHGAIVPSGKKPPKNWSIPQQTTFNLKPRSTPLVNALIFLIISAVATFLCVQSFHTWGTHVEIKIPFVSEPYLDFEISTISSLPLYIYYGFSEFYYTHRRYTSSRNDGELNGKSISETDLEYCDPRYQDGDTEALGYPCGLISASLYNESFILKKFDESIDDYVVIDPSDDPTTLIKTAESKIYKCKDGQCTDLPGETGYDRNISDPHFQVWMKPAAFPEFRKVYAMFPDGLQVGKYRVDIHPQTNLNADGTRADAFDPFRGKKYFILASKAWMGKKSKFLPVLLTIIAILAFAVSLFFIIAAKWQENLQKDYLNRHEMNIEMKTSIESLQNSSV</sequence>
<accession>A0ABQ9XXS7</accession>
<keyword evidence="5 6" id="KW-0472">Membrane</keyword>
<evidence type="ECO:0000256" key="2">
    <source>
        <dbReference type="ARBA" id="ARBA00009457"/>
    </source>
</evidence>
<keyword evidence="4 7" id="KW-1133">Transmembrane helix</keyword>
<organism evidence="8 9">
    <name type="scientific">Blattamonas nauphoetae</name>
    <dbReference type="NCBI Taxonomy" id="2049346"/>
    <lineage>
        <taxon>Eukaryota</taxon>
        <taxon>Metamonada</taxon>
        <taxon>Preaxostyla</taxon>
        <taxon>Oxymonadida</taxon>
        <taxon>Blattamonas</taxon>
    </lineage>
</organism>
<name>A0ABQ9XXS7_9EUKA</name>
<evidence type="ECO:0000313" key="9">
    <source>
        <dbReference type="Proteomes" id="UP001281761"/>
    </source>
</evidence>
<dbReference type="Proteomes" id="UP001281761">
    <property type="component" value="Unassembled WGS sequence"/>
</dbReference>
<dbReference type="PANTHER" id="PTHR10926:SF0">
    <property type="entry name" value="CDC50, ISOFORM A"/>
    <property type="match status" value="1"/>
</dbReference>
<evidence type="ECO:0000256" key="1">
    <source>
        <dbReference type="ARBA" id="ARBA00004141"/>
    </source>
</evidence>
<feature type="transmembrane region" description="Helical" evidence="7">
    <location>
        <begin position="281"/>
        <end position="304"/>
    </location>
</feature>
<keyword evidence="9" id="KW-1185">Reference proteome</keyword>
<keyword evidence="3 7" id="KW-0812">Transmembrane</keyword>
<evidence type="ECO:0000256" key="4">
    <source>
        <dbReference type="ARBA" id="ARBA00022989"/>
    </source>
</evidence>
<dbReference type="PANTHER" id="PTHR10926">
    <property type="entry name" value="CELL CYCLE CONTROL PROTEIN 50"/>
    <property type="match status" value="1"/>
</dbReference>
<comment type="caution">
    <text evidence="8">The sequence shown here is derived from an EMBL/GenBank/DDBJ whole genome shotgun (WGS) entry which is preliminary data.</text>
</comment>
<dbReference type="PIRSF" id="PIRSF015840">
    <property type="entry name" value="DUF284_TM_euk"/>
    <property type="match status" value="1"/>
</dbReference>
<protein>
    <submittedName>
        <fullName evidence="8">ALA-interacting subunit 1</fullName>
    </submittedName>
</protein>
<evidence type="ECO:0000256" key="3">
    <source>
        <dbReference type="ARBA" id="ARBA00022692"/>
    </source>
</evidence>
<comment type="similarity">
    <text evidence="2 6">Belongs to the CDC50/LEM3 family.</text>
</comment>
<evidence type="ECO:0000313" key="8">
    <source>
        <dbReference type="EMBL" id="KAK2956273.1"/>
    </source>
</evidence>
<evidence type="ECO:0000256" key="5">
    <source>
        <dbReference type="ARBA" id="ARBA00023136"/>
    </source>
</evidence>
<reference evidence="8 9" key="1">
    <citation type="journal article" date="2022" name="bioRxiv">
        <title>Genomics of Preaxostyla Flagellates Illuminates Evolutionary Transitions and the Path Towards Mitochondrial Loss.</title>
        <authorList>
            <person name="Novak L.V.F."/>
            <person name="Treitli S.C."/>
            <person name="Pyrih J."/>
            <person name="Halakuc P."/>
            <person name="Pipaliya S.V."/>
            <person name="Vacek V."/>
            <person name="Brzon O."/>
            <person name="Soukal P."/>
            <person name="Eme L."/>
            <person name="Dacks J.B."/>
            <person name="Karnkowska A."/>
            <person name="Elias M."/>
            <person name="Hampl V."/>
        </authorList>
    </citation>
    <scope>NUCLEOTIDE SEQUENCE [LARGE SCALE GENOMIC DNA]</scope>
    <source>
        <strain evidence="8">NAU3</strain>
        <tissue evidence="8">Gut</tissue>
    </source>
</reference>
<dbReference type="EMBL" id="JARBJD010000058">
    <property type="protein sequence ID" value="KAK2956273.1"/>
    <property type="molecule type" value="Genomic_DNA"/>
</dbReference>
<evidence type="ECO:0000256" key="6">
    <source>
        <dbReference type="PIRNR" id="PIRNR015840"/>
    </source>
</evidence>
<proteinExistence type="inferred from homology"/>
<dbReference type="InterPro" id="IPR005045">
    <property type="entry name" value="CDC50/LEM3_fam"/>
</dbReference>
<feature type="transmembrane region" description="Helical" evidence="7">
    <location>
        <begin position="76"/>
        <end position="97"/>
    </location>
</feature>